<dbReference type="Proteomes" id="UP000636479">
    <property type="component" value="Unassembled WGS sequence"/>
</dbReference>
<reference evidence="1" key="1">
    <citation type="submission" date="2020-05" db="EMBL/GenBank/DDBJ databases">
        <title>Mycena genomes resolve the evolution of fungal bioluminescence.</title>
        <authorList>
            <person name="Tsai I.J."/>
        </authorList>
    </citation>
    <scope>NUCLEOTIDE SEQUENCE</scope>
    <source>
        <strain evidence="1">171206Taipei</strain>
    </source>
</reference>
<dbReference type="AlphaFoldDB" id="A0A8H6W6I8"/>
<dbReference type="OrthoDB" id="2559662at2759"/>
<organism evidence="1 2">
    <name type="scientific">Mycena indigotica</name>
    <dbReference type="NCBI Taxonomy" id="2126181"/>
    <lineage>
        <taxon>Eukaryota</taxon>
        <taxon>Fungi</taxon>
        <taxon>Dikarya</taxon>
        <taxon>Basidiomycota</taxon>
        <taxon>Agaricomycotina</taxon>
        <taxon>Agaricomycetes</taxon>
        <taxon>Agaricomycetidae</taxon>
        <taxon>Agaricales</taxon>
        <taxon>Marasmiineae</taxon>
        <taxon>Mycenaceae</taxon>
        <taxon>Mycena</taxon>
    </lineage>
</organism>
<protein>
    <submittedName>
        <fullName evidence="1">Uncharacterized protein</fullName>
    </submittedName>
</protein>
<dbReference type="GeneID" id="59345991"/>
<gene>
    <name evidence="1" type="ORF">MIND_00676100</name>
</gene>
<comment type="caution">
    <text evidence="1">The sequence shown here is derived from an EMBL/GenBank/DDBJ whole genome shotgun (WGS) entry which is preliminary data.</text>
</comment>
<dbReference type="EMBL" id="JACAZF010000006">
    <property type="protein sequence ID" value="KAF7301119.1"/>
    <property type="molecule type" value="Genomic_DNA"/>
</dbReference>
<evidence type="ECO:0000313" key="2">
    <source>
        <dbReference type="Proteomes" id="UP000636479"/>
    </source>
</evidence>
<sequence length="472" mass="53182">MSGRWSSSFTPTSYKIRRAFLFLIILSVVFLLLVSHPTTRTRGYKLLGISIAPAYYQLRRKVERLPQHNLDLPFPEGQNGRYVKFSVQANFLGWNNCLNERLMNAHLAYVSNRAYVFADYWWAPEHYPFPPAPESGARTPMSALLAGPLVGGSWHPTQSHPSGPNPPRAISEAWWGTVCPSSSRRLINVEDVKPNIPGGVDHASGQLIFDTWNKILLEATENCIEVIHTSLQVDPFPQIFDLRIWGGQRVLELWEAFSTSPVSTLLRPSEIVASAVEGNLRRGVFHGKTGRGRPAVSNDPFKRMLAIHLRRGDYIEHCRFLASSGSGHYGWSQLPMLPDVANHRLPGPKDPHREEKAFVMCLPNVDETLLRAQQVKQDWGRKNLDILYLLTNESGEFLDNLVAALRHNGWPTVVTTHDLWLNNEQLDVGMAVDMEIAKRAAVFLGNGWSSFTSNVVHQRLVDGKDPMSIRML</sequence>
<dbReference type="Gene3D" id="3.40.50.11350">
    <property type="match status" value="1"/>
</dbReference>
<proteinExistence type="predicted"/>
<accession>A0A8H6W6I8</accession>
<dbReference type="CDD" id="cd11296">
    <property type="entry name" value="O-FucT_like"/>
    <property type="match status" value="1"/>
</dbReference>
<evidence type="ECO:0000313" key="1">
    <source>
        <dbReference type="EMBL" id="KAF7301119.1"/>
    </source>
</evidence>
<keyword evidence="2" id="KW-1185">Reference proteome</keyword>
<name>A0A8H6W6I8_9AGAR</name>
<dbReference type="RefSeq" id="XP_037219119.1">
    <property type="nucleotide sequence ID" value="XM_037363475.1"/>
</dbReference>